<protein>
    <submittedName>
        <fullName evidence="2">Uncharacterized protein</fullName>
    </submittedName>
</protein>
<accession>A0A392TCI5</accession>
<organism evidence="2 3">
    <name type="scientific">Trifolium medium</name>
    <dbReference type="NCBI Taxonomy" id="97028"/>
    <lineage>
        <taxon>Eukaryota</taxon>
        <taxon>Viridiplantae</taxon>
        <taxon>Streptophyta</taxon>
        <taxon>Embryophyta</taxon>
        <taxon>Tracheophyta</taxon>
        <taxon>Spermatophyta</taxon>
        <taxon>Magnoliopsida</taxon>
        <taxon>eudicotyledons</taxon>
        <taxon>Gunneridae</taxon>
        <taxon>Pentapetalae</taxon>
        <taxon>rosids</taxon>
        <taxon>fabids</taxon>
        <taxon>Fabales</taxon>
        <taxon>Fabaceae</taxon>
        <taxon>Papilionoideae</taxon>
        <taxon>50 kb inversion clade</taxon>
        <taxon>NPAAA clade</taxon>
        <taxon>Hologalegina</taxon>
        <taxon>IRL clade</taxon>
        <taxon>Trifolieae</taxon>
        <taxon>Trifolium</taxon>
    </lineage>
</organism>
<dbReference type="EMBL" id="LXQA010537585">
    <property type="protein sequence ID" value="MCI57930.1"/>
    <property type="molecule type" value="Genomic_DNA"/>
</dbReference>
<feature type="region of interest" description="Disordered" evidence="1">
    <location>
        <begin position="20"/>
        <end position="45"/>
    </location>
</feature>
<dbReference type="AlphaFoldDB" id="A0A392TCI5"/>
<feature type="non-terminal residue" evidence="2">
    <location>
        <position position="78"/>
    </location>
</feature>
<comment type="caution">
    <text evidence="2">The sequence shown here is derived from an EMBL/GenBank/DDBJ whole genome shotgun (WGS) entry which is preliminary data.</text>
</comment>
<keyword evidence="3" id="KW-1185">Reference proteome</keyword>
<name>A0A392TCI5_9FABA</name>
<feature type="region of interest" description="Disordered" evidence="1">
    <location>
        <begin position="59"/>
        <end position="78"/>
    </location>
</feature>
<dbReference type="Proteomes" id="UP000265520">
    <property type="component" value="Unassembled WGS sequence"/>
</dbReference>
<evidence type="ECO:0000313" key="2">
    <source>
        <dbReference type="EMBL" id="MCI57930.1"/>
    </source>
</evidence>
<feature type="compositionally biased region" description="Low complexity" evidence="1">
    <location>
        <begin position="32"/>
        <end position="42"/>
    </location>
</feature>
<reference evidence="2 3" key="1">
    <citation type="journal article" date="2018" name="Front. Plant Sci.">
        <title>Red Clover (Trifolium pratense) and Zigzag Clover (T. medium) - A Picture of Genomic Similarities and Differences.</title>
        <authorList>
            <person name="Dluhosova J."/>
            <person name="Istvanek J."/>
            <person name="Nedelnik J."/>
            <person name="Repkova J."/>
        </authorList>
    </citation>
    <scope>NUCLEOTIDE SEQUENCE [LARGE SCALE GENOMIC DNA]</scope>
    <source>
        <strain evidence="3">cv. 10/8</strain>
        <tissue evidence="2">Leaf</tissue>
    </source>
</reference>
<sequence length="78" mass="8056">MDPSLTALLVTRSSNIKPLHLGTGPLTRSATKKPISISSGSESGKKLCSASSESFVAIGSSSSIPKGGRTLEIKKKEL</sequence>
<proteinExistence type="predicted"/>
<evidence type="ECO:0000256" key="1">
    <source>
        <dbReference type="SAM" id="MobiDB-lite"/>
    </source>
</evidence>
<evidence type="ECO:0000313" key="3">
    <source>
        <dbReference type="Proteomes" id="UP000265520"/>
    </source>
</evidence>
<feature type="compositionally biased region" description="Basic and acidic residues" evidence="1">
    <location>
        <begin position="69"/>
        <end position="78"/>
    </location>
</feature>